<dbReference type="AlphaFoldDB" id="A0A841CUL7"/>
<keyword evidence="3" id="KW-1185">Reference proteome</keyword>
<dbReference type="InterPro" id="IPR034660">
    <property type="entry name" value="DinB/YfiT-like"/>
</dbReference>
<evidence type="ECO:0000259" key="1">
    <source>
        <dbReference type="Pfam" id="PF11716"/>
    </source>
</evidence>
<reference evidence="2 3" key="1">
    <citation type="submission" date="2020-08" db="EMBL/GenBank/DDBJ databases">
        <title>Genomic Encyclopedia of Type Strains, Phase III (KMG-III): the genomes of soil and plant-associated and newly described type strains.</title>
        <authorList>
            <person name="Whitman W."/>
        </authorList>
    </citation>
    <scope>NUCLEOTIDE SEQUENCE [LARGE SCALE GENOMIC DNA]</scope>
    <source>
        <strain evidence="2 3">CECT 3303</strain>
    </source>
</reference>
<accession>A0A841CUL7</accession>
<gene>
    <name evidence="2" type="ORF">FHS22_000247</name>
</gene>
<dbReference type="Gene3D" id="1.20.120.450">
    <property type="entry name" value="dinb family like domain"/>
    <property type="match status" value="1"/>
</dbReference>
<dbReference type="Proteomes" id="UP000562352">
    <property type="component" value="Unassembled WGS sequence"/>
</dbReference>
<dbReference type="InterPro" id="IPR024344">
    <property type="entry name" value="MDMPI_metal-binding"/>
</dbReference>
<dbReference type="EMBL" id="JACHJJ010000001">
    <property type="protein sequence ID" value="MBB5961009.1"/>
    <property type="molecule type" value="Genomic_DNA"/>
</dbReference>
<dbReference type="GO" id="GO:0046872">
    <property type="term" value="F:metal ion binding"/>
    <property type="evidence" value="ECO:0007669"/>
    <property type="project" value="InterPro"/>
</dbReference>
<evidence type="ECO:0000313" key="2">
    <source>
        <dbReference type="EMBL" id="MBB5961009.1"/>
    </source>
</evidence>
<protein>
    <submittedName>
        <fullName evidence="2">Uncharacterized protein (TIGR03083 family)</fullName>
    </submittedName>
</protein>
<feature type="domain" description="Mycothiol-dependent maleylpyruvate isomerase metal-binding" evidence="1">
    <location>
        <begin position="19"/>
        <end position="163"/>
    </location>
</feature>
<proteinExistence type="predicted"/>
<name>A0A841CUL7_PLAVE</name>
<comment type="caution">
    <text evidence="2">The sequence shown here is derived from an EMBL/GenBank/DDBJ whole genome shotgun (WGS) entry which is preliminary data.</text>
</comment>
<dbReference type="InterPro" id="IPR017517">
    <property type="entry name" value="Maleyloyr_isom"/>
</dbReference>
<organism evidence="2 3">
    <name type="scientific">Planomonospora venezuelensis</name>
    <dbReference type="NCBI Taxonomy" id="1999"/>
    <lineage>
        <taxon>Bacteria</taxon>
        <taxon>Bacillati</taxon>
        <taxon>Actinomycetota</taxon>
        <taxon>Actinomycetes</taxon>
        <taxon>Streptosporangiales</taxon>
        <taxon>Streptosporangiaceae</taxon>
        <taxon>Planomonospora</taxon>
    </lineage>
</organism>
<dbReference type="RefSeq" id="WP_184937536.1">
    <property type="nucleotide sequence ID" value="NZ_BAAAWZ010000001.1"/>
</dbReference>
<dbReference type="SUPFAM" id="SSF109854">
    <property type="entry name" value="DinB/YfiT-like putative metalloenzymes"/>
    <property type="match status" value="1"/>
</dbReference>
<sequence length="245" mass="27048">MTVTQAPQIEHRQAAALTAAENERFVGLVRSLGPGDWSEPTDCPAWDVRAMTGHVLGMMEFTCSVREFVHVIRAGEKAAGERPAIDGMTEVQVAERAHLTREQLLARLAEAAPRTSRIRRMLPAPLRWIPMPQENEGVTEHWRLGYLFDVILTRDTWMHRVDISRATGREMVLTADHDGLLVADAVAEWARRHGRPYVLTLHGPAGGTFRDGDGGEEIALDAVEFCRILSGRGTGSGLLGQPVPF</sequence>
<dbReference type="NCBIfam" id="TIGR03083">
    <property type="entry name" value="maleylpyruvate isomerase family mycothiol-dependent enzyme"/>
    <property type="match status" value="1"/>
</dbReference>
<dbReference type="Pfam" id="PF11716">
    <property type="entry name" value="MDMPI_N"/>
    <property type="match status" value="1"/>
</dbReference>
<evidence type="ECO:0000313" key="3">
    <source>
        <dbReference type="Proteomes" id="UP000562352"/>
    </source>
</evidence>